<dbReference type="RefSeq" id="WP_012132934.1">
    <property type="nucleotide sequence ID" value="NZ_ABTEQQ020000001.1"/>
</dbReference>
<accession>A0A078LAL3</accession>
<evidence type="ECO:0000256" key="4">
    <source>
        <dbReference type="PIRSR" id="PIRSR006278-1"/>
    </source>
</evidence>
<name>A0A078LAL3_CITKO</name>
<evidence type="ECO:0000259" key="6">
    <source>
        <dbReference type="Pfam" id="PF00291"/>
    </source>
</evidence>
<gene>
    <name evidence="10" type="primary">dcyD_2</name>
    <name evidence="7" type="ORF">BN1086_01939</name>
    <name evidence="9" type="ORF">EGS84_18030</name>
    <name evidence="8" type="ORF">I5687_13480</name>
    <name evidence="10" type="ORF">NCTC11075_05374</name>
</gene>
<reference evidence="12" key="3">
    <citation type="submission" date="2018-10" db="EMBL/GenBank/DDBJ databases">
        <title>FDA dAtabase for Regulatory Grade micrObial Sequences (FDA-ARGOS): Supporting development and validation of Infectious Disease Dx tests.</title>
        <authorList>
            <person name="Goldberg B."/>
            <person name="Campos J."/>
            <person name="Tallon L."/>
            <person name="Sadzewicz L."/>
            <person name="Zhao X."/>
            <person name="Vavikolanu K."/>
            <person name="Mehta A."/>
            <person name="Aluvathingal J."/>
            <person name="Nadendla S."/>
            <person name="Geyer C."/>
            <person name="Nandy P."/>
            <person name="Yan Y."/>
            <person name="Sichtig H."/>
        </authorList>
    </citation>
    <scope>NUCLEOTIDE SEQUENCE [LARGE SCALE GENOMIC DNA]</scope>
    <source>
        <strain evidence="12">FDAARGOS_526</strain>
    </source>
</reference>
<evidence type="ECO:0000313" key="9">
    <source>
        <dbReference type="EMBL" id="RSC18702.1"/>
    </source>
</evidence>
<evidence type="ECO:0000313" key="10">
    <source>
        <dbReference type="EMBL" id="VEB94452.1"/>
    </source>
</evidence>
<keyword evidence="3 5" id="KW-0663">Pyridoxal phosphate</keyword>
<comment type="cofactor">
    <cofactor evidence="1">
        <name>pyridoxal 5'-phosphate</name>
        <dbReference type="ChEBI" id="CHEBI:597326"/>
    </cofactor>
</comment>
<dbReference type="InterPro" id="IPR027278">
    <property type="entry name" value="ACCD_DCysDesulf"/>
</dbReference>
<feature type="active site" description="Nucleophile" evidence="4">
    <location>
        <position position="76"/>
    </location>
</feature>
<dbReference type="PATRIC" id="fig|545.11.peg.422"/>
<reference evidence="10 11" key="4">
    <citation type="submission" date="2018-12" db="EMBL/GenBank/DDBJ databases">
        <authorList>
            <consortium name="Pathogen Informatics"/>
        </authorList>
    </citation>
    <scope>NUCLEOTIDE SEQUENCE [LARGE SCALE GENOMIC DNA]</scope>
    <source>
        <strain evidence="10 11">NCTC11075</strain>
    </source>
</reference>
<dbReference type="Proteomes" id="UP000807555">
    <property type="component" value="Unassembled WGS sequence"/>
</dbReference>
<dbReference type="Proteomes" id="UP000270272">
    <property type="component" value="Chromosome"/>
</dbReference>
<evidence type="ECO:0000256" key="2">
    <source>
        <dbReference type="ARBA" id="ARBA00008639"/>
    </source>
</evidence>
<dbReference type="EC" id="4.4.1.15" evidence="8"/>
<dbReference type="Gene3D" id="3.40.50.1100">
    <property type="match status" value="2"/>
</dbReference>
<reference evidence="8" key="5">
    <citation type="submission" date="2020-11" db="EMBL/GenBank/DDBJ databases">
        <title>Enhanced detection system for hospital associated transmission using whole genome sequencing surveillance.</title>
        <authorList>
            <person name="Harrison L.H."/>
            <person name="Van Tyne D."/>
            <person name="Marsh J.W."/>
            <person name="Griffith M.P."/>
            <person name="Snyder D.J."/>
            <person name="Cooper V.S."/>
            <person name="Mustapha M."/>
        </authorList>
    </citation>
    <scope>NUCLEOTIDE SEQUENCE</scope>
    <source>
        <strain evidence="8">CB00014</strain>
    </source>
</reference>
<dbReference type="NCBIfam" id="TIGR01275">
    <property type="entry name" value="ACC_deam_rel"/>
    <property type="match status" value="1"/>
</dbReference>
<dbReference type="InterPro" id="IPR036052">
    <property type="entry name" value="TrpB-like_PALP_sf"/>
</dbReference>
<keyword evidence="8" id="KW-0456">Lyase</keyword>
<dbReference type="SUPFAM" id="SSF53686">
    <property type="entry name" value="Tryptophan synthase beta subunit-like PLP-dependent enzymes"/>
    <property type="match status" value="1"/>
</dbReference>
<comment type="similarity">
    <text evidence="2">Belongs to the ACC deaminase/D-cysteine desulfhydrase family.</text>
</comment>
<reference evidence="7" key="1">
    <citation type="submission" date="2014-06" db="EMBL/GenBank/DDBJ databases">
        <authorList>
            <person name="Urmite Genomes Urmite Genomes"/>
        </authorList>
    </citation>
    <scope>NUCLEOTIDE SEQUENCE</scope>
</reference>
<sequence length="337" mass="36142">MHLARFPRLHFGHFPTPLEPLTQLSRLLGGPNIWIKRDDCTGLATGGNKTRKLEFLLGDAQAKQADIIITQGATQSNHVRQTVAAAARLGLEAHIFLEQRVTTLGDEYQQSGNVLLDGLLGGKIIAHLPGGTDMQQAMEHHAESLRAQGHTPYVIPGGGSNAIGALGYVSCAEELLWQSSQLRLRIDHIVHATGSAGTQAGLIAGLTATHSGIPLLGISVRAPRDKQEHNVWRLAQQTRELLGVPGELPREAVVANSDYVGEGYGLPTEGMLEALQLLAQHEGILLDPVYSGKGMAGLIDLIRQGHFRKDENVVFIHTGGSAGLFGYRQVIADSLSS</sequence>
<evidence type="ECO:0000313" key="11">
    <source>
        <dbReference type="Proteomes" id="UP000270272"/>
    </source>
</evidence>
<evidence type="ECO:0000313" key="12">
    <source>
        <dbReference type="Proteomes" id="UP000282299"/>
    </source>
</evidence>
<dbReference type="InterPro" id="IPR005966">
    <property type="entry name" value="D-Cys_desShydrase"/>
</dbReference>
<dbReference type="GeneID" id="45136032"/>
<feature type="domain" description="Tryptophan synthase beta chain-like PALP" evidence="6">
    <location>
        <begin position="12"/>
        <end position="319"/>
    </location>
</feature>
<dbReference type="PANTHER" id="PTHR43780:SF2">
    <property type="entry name" value="1-AMINOCYCLOPROPANE-1-CARBOXYLATE DEAMINASE-RELATED"/>
    <property type="match status" value="1"/>
</dbReference>
<dbReference type="EMBL" id="LR134204">
    <property type="protein sequence ID" value="VEB94452.1"/>
    <property type="molecule type" value="Genomic_DNA"/>
</dbReference>
<dbReference type="OMA" id="YRKLKYN"/>
<protein>
    <submittedName>
        <fullName evidence="7">D-cysteine desulfhydrase</fullName>
        <ecNumber evidence="8">4.4.1.15</ecNumber>
    </submittedName>
</protein>
<proteinExistence type="inferred from homology"/>
<dbReference type="EMBL" id="JADVNV010000004">
    <property type="protein sequence ID" value="MBJ9868959.1"/>
    <property type="molecule type" value="Genomic_DNA"/>
</dbReference>
<dbReference type="PANTHER" id="PTHR43780">
    <property type="entry name" value="1-AMINOCYCLOPROPANE-1-CARBOXYLATE DEAMINASE-RELATED"/>
    <property type="match status" value="1"/>
</dbReference>
<dbReference type="Proteomes" id="UP000282299">
    <property type="component" value="Unassembled WGS sequence"/>
</dbReference>
<dbReference type="EMBL" id="RKIT01000002">
    <property type="protein sequence ID" value="RSC18702.1"/>
    <property type="molecule type" value="Genomic_DNA"/>
</dbReference>
<feature type="modified residue" description="N6-(pyridoxal phosphate)lysine" evidence="5">
    <location>
        <position position="49"/>
    </location>
</feature>
<dbReference type="PIRSF" id="PIRSF006278">
    <property type="entry name" value="ACCD_DCysDesulf"/>
    <property type="match status" value="1"/>
</dbReference>
<dbReference type="InterPro" id="IPR001926">
    <property type="entry name" value="TrpB-like_PALP"/>
</dbReference>
<dbReference type="GO" id="GO:0019148">
    <property type="term" value="F:D-cysteine desulfhydrase activity"/>
    <property type="evidence" value="ECO:0007669"/>
    <property type="project" value="UniProtKB-EC"/>
</dbReference>
<dbReference type="EMBL" id="LK931336">
    <property type="protein sequence ID" value="CDZ83810.1"/>
    <property type="molecule type" value="Genomic_DNA"/>
</dbReference>
<evidence type="ECO:0000256" key="3">
    <source>
        <dbReference type="ARBA" id="ARBA00022898"/>
    </source>
</evidence>
<evidence type="ECO:0000256" key="1">
    <source>
        <dbReference type="ARBA" id="ARBA00001933"/>
    </source>
</evidence>
<reference evidence="9" key="2">
    <citation type="submission" date="2018-10" db="EMBL/GenBank/DDBJ databases">
        <title>FDA dAtabase for Regulatory Grade micrObial Sequences (FDA-ARGOS): Supporting development and validation of Infectious Disease Dx tests.</title>
        <authorList>
            <person name="Campos J."/>
            <person name="Goldberg B."/>
            <person name="Tallon L.J."/>
            <person name="Sadzewicz L."/>
            <person name="Zhao X."/>
            <person name="Vavikolanu K."/>
            <person name="Mehta A."/>
            <person name="Aluvathingal J."/>
            <person name="Nadendla S."/>
            <person name="Geyer C."/>
            <person name="Nandy P."/>
            <person name="Yan Y."/>
            <person name="Sichtig H."/>
        </authorList>
    </citation>
    <scope>NUCLEOTIDE SEQUENCE</scope>
    <source>
        <strain evidence="9">FDAARGOS_526</strain>
    </source>
</reference>
<dbReference type="NCBIfam" id="NF003031">
    <property type="entry name" value="PRK03910.1-4"/>
    <property type="match status" value="1"/>
</dbReference>
<evidence type="ECO:0000256" key="5">
    <source>
        <dbReference type="PIRSR" id="PIRSR006278-2"/>
    </source>
</evidence>
<organism evidence="7">
    <name type="scientific">Citrobacter koseri</name>
    <name type="common">Citrobacter diversus</name>
    <dbReference type="NCBI Taxonomy" id="545"/>
    <lineage>
        <taxon>Bacteria</taxon>
        <taxon>Pseudomonadati</taxon>
        <taxon>Pseudomonadota</taxon>
        <taxon>Gammaproteobacteria</taxon>
        <taxon>Enterobacterales</taxon>
        <taxon>Enterobacteriaceae</taxon>
        <taxon>Citrobacter</taxon>
    </lineage>
</organism>
<dbReference type="Pfam" id="PF00291">
    <property type="entry name" value="PALP"/>
    <property type="match status" value="1"/>
</dbReference>
<evidence type="ECO:0000313" key="8">
    <source>
        <dbReference type="EMBL" id="MBJ9868959.1"/>
    </source>
</evidence>
<evidence type="ECO:0000313" key="7">
    <source>
        <dbReference type="EMBL" id="CDZ83810.1"/>
    </source>
</evidence>
<dbReference type="AlphaFoldDB" id="A0A078LAL3"/>